<comment type="caution">
    <text evidence="1">The sequence shown here is derived from an EMBL/GenBank/DDBJ whole genome shotgun (WGS) entry which is preliminary data.</text>
</comment>
<accession>A0A923HV36</accession>
<organism evidence="1 2">
    <name type="scientific">Acetobacterium paludosum</name>
    <dbReference type="NCBI Taxonomy" id="52693"/>
    <lineage>
        <taxon>Bacteria</taxon>
        <taxon>Bacillati</taxon>
        <taxon>Bacillota</taxon>
        <taxon>Clostridia</taxon>
        <taxon>Eubacteriales</taxon>
        <taxon>Eubacteriaceae</taxon>
        <taxon>Acetobacterium</taxon>
    </lineage>
</organism>
<evidence type="ECO:0000313" key="2">
    <source>
        <dbReference type="Proteomes" id="UP000616595"/>
    </source>
</evidence>
<dbReference type="EMBL" id="WJBD01000005">
    <property type="protein sequence ID" value="MBC3887800.1"/>
    <property type="molecule type" value="Genomic_DNA"/>
</dbReference>
<proteinExistence type="predicted"/>
<protein>
    <submittedName>
        <fullName evidence="1">Uncharacterized protein</fullName>
    </submittedName>
</protein>
<dbReference type="RefSeq" id="WP_148567307.1">
    <property type="nucleotide sequence ID" value="NZ_RXYA01000009.1"/>
</dbReference>
<dbReference type="AlphaFoldDB" id="A0A923HV36"/>
<reference evidence="1" key="2">
    <citation type="submission" date="2020-10" db="EMBL/GenBank/DDBJ databases">
        <title>Comparative genomics of the Acetobacterium genus.</title>
        <authorList>
            <person name="Marshall C."/>
            <person name="May H."/>
            <person name="Norman S."/>
        </authorList>
    </citation>
    <scope>NUCLEOTIDE SEQUENCE</scope>
    <source>
        <strain evidence="1">DER-2019</strain>
    </source>
</reference>
<keyword evidence="2" id="KW-1185">Reference proteome</keyword>
<gene>
    <name evidence="1" type="ORF">GH810_05705</name>
</gene>
<sequence>MASIMVNDPDEAGFLVDDAAQQLLGLIASKNSLHAINKKVKMIRPMIRGSVLLCSFHLNT</sequence>
<evidence type="ECO:0000313" key="1">
    <source>
        <dbReference type="EMBL" id="MBC3887800.1"/>
    </source>
</evidence>
<name>A0A923HV36_9FIRM</name>
<dbReference type="Proteomes" id="UP000616595">
    <property type="component" value="Unassembled WGS sequence"/>
</dbReference>
<reference evidence="1" key="1">
    <citation type="submission" date="2019-10" db="EMBL/GenBank/DDBJ databases">
        <authorList>
            <person name="Ross D.E."/>
            <person name="Gulliver D."/>
        </authorList>
    </citation>
    <scope>NUCLEOTIDE SEQUENCE</scope>
    <source>
        <strain evidence="1">DER-2019</strain>
    </source>
</reference>